<dbReference type="Pfam" id="PF00698">
    <property type="entry name" value="Acyl_transf_1"/>
    <property type="match status" value="1"/>
</dbReference>
<protein>
    <recommendedName>
        <fullName evidence="4">Malonyl CoA-acyl carrier protein transacylase</fullName>
        <ecNumber evidence="4">2.3.1.39</ecNumber>
    </recommendedName>
</protein>
<evidence type="ECO:0000256" key="2">
    <source>
        <dbReference type="ARBA" id="ARBA00023315"/>
    </source>
</evidence>
<dbReference type="RefSeq" id="WP_124976115.1">
    <property type="nucleotide sequence ID" value="NZ_BFFP01000014.1"/>
</dbReference>
<dbReference type="SUPFAM" id="SSF55048">
    <property type="entry name" value="Probable ACP-binding domain of malonyl-CoA ACP transacylase"/>
    <property type="match status" value="1"/>
</dbReference>
<gene>
    <name evidence="7" type="primary">fabD</name>
    <name evidence="7" type="ORF">LFYK43_10370</name>
</gene>
<organism evidence="7 8">
    <name type="scientific">Ligilactobacillus salitolerans</name>
    <dbReference type="NCBI Taxonomy" id="1808352"/>
    <lineage>
        <taxon>Bacteria</taxon>
        <taxon>Bacillati</taxon>
        <taxon>Bacillota</taxon>
        <taxon>Bacilli</taxon>
        <taxon>Lactobacillales</taxon>
        <taxon>Lactobacillaceae</taxon>
        <taxon>Ligilactobacillus</taxon>
    </lineage>
</organism>
<feature type="active site" evidence="5">
    <location>
        <position position="93"/>
    </location>
</feature>
<dbReference type="PANTHER" id="PTHR42681">
    <property type="entry name" value="MALONYL-COA-ACYL CARRIER PROTEIN TRANSACYLASE, MITOCHONDRIAL"/>
    <property type="match status" value="1"/>
</dbReference>
<reference evidence="7 8" key="1">
    <citation type="journal article" date="2019" name="Int. J. Syst. Evol. Microbiol.">
        <title>Lactobacillus salitolerans sp. nov., a novel lactic acid bacterium isolated from spent mushroom substrates.</title>
        <authorList>
            <person name="Tohno M."/>
            <person name="Tanizawa Y."/>
            <person name="Kojima Y."/>
            <person name="Sakamoto M."/>
            <person name="Nakamura Y."/>
            <person name="Ohkuma M."/>
            <person name="Kobayashi H."/>
        </authorList>
    </citation>
    <scope>NUCLEOTIDE SEQUENCE [LARGE SCALE GENOMIC DNA]</scope>
    <source>
        <strain evidence="7 8">YK43</strain>
    </source>
</reference>
<proteinExistence type="inferred from homology"/>
<feature type="domain" description="Malonyl-CoA:ACP transacylase (MAT)" evidence="6">
    <location>
        <begin position="7"/>
        <end position="316"/>
    </location>
</feature>
<dbReference type="PANTHER" id="PTHR42681:SF1">
    <property type="entry name" value="MALONYL-COA-ACYL CARRIER PROTEIN TRANSACYLASE, MITOCHONDRIAL"/>
    <property type="match status" value="1"/>
</dbReference>
<dbReference type="AlphaFoldDB" id="A0A401ISS3"/>
<evidence type="ECO:0000256" key="5">
    <source>
        <dbReference type="PIRSR" id="PIRSR000446-1"/>
    </source>
</evidence>
<evidence type="ECO:0000259" key="6">
    <source>
        <dbReference type="SMART" id="SM00827"/>
    </source>
</evidence>
<dbReference type="PIRSF" id="PIRSF000446">
    <property type="entry name" value="Mct"/>
    <property type="match status" value="1"/>
</dbReference>
<dbReference type="Gene3D" id="3.30.70.250">
    <property type="entry name" value="Malonyl-CoA ACP transacylase, ACP-binding"/>
    <property type="match status" value="1"/>
</dbReference>
<dbReference type="GO" id="GO:0004314">
    <property type="term" value="F:[acyl-carrier-protein] S-malonyltransferase activity"/>
    <property type="evidence" value="ECO:0007669"/>
    <property type="project" value="UniProtKB-EC"/>
</dbReference>
<dbReference type="EMBL" id="BFFP01000014">
    <property type="protein sequence ID" value="GBG94578.1"/>
    <property type="molecule type" value="Genomic_DNA"/>
</dbReference>
<evidence type="ECO:0000313" key="7">
    <source>
        <dbReference type="EMBL" id="GBG94578.1"/>
    </source>
</evidence>
<comment type="catalytic activity">
    <reaction evidence="3 4">
        <text>holo-[ACP] + malonyl-CoA = malonyl-[ACP] + CoA</text>
        <dbReference type="Rhea" id="RHEA:41792"/>
        <dbReference type="Rhea" id="RHEA-COMP:9623"/>
        <dbReference type="Rhea" id="RHEA-COMP:9685"/>
        <dbReference type="ChEBI" id="CHEBI:57287"/>
        <dbReference type="ChEBI" id="CHEBI:57384"/>
        <dbReference type="ChEBI" id="CHEBI:64479"/>
        <dbReference type="ChEBI" id="CHEBI:78449"/>
        <dbReference type="EC" id="2.3.1.39"/>
    </reaction>
</comment>
<keyword evidence="2 4" id="KW-0012">Acyltransferase</keyword>
<dbReference type="GO" id="GO:0005829">
    <property type="term" value="C:cytosol"/>
    <property type="evidence" value="ECO:0007669"/>
    <property type="project" value="TreeGrafter"/>
</dbReference>
<dbReference type="SMART" id="SM00827">
    <property type="entry name" value="PKS_AT"/>
    <property type="match status" value="1"/>
</dbReference>
<dbReference type="EC" id="2.3.1.39" evidence="4"/>
<feature type="active site" evidence="5">
    <location>
        <position position="204"/>
    </location>
</feature>
<sequence length="316" mass="34096">MGKTAVLFSGQGSQYSEMGLDLYAKDPLFKETLDQINEQIAGFDLLDVLADRAGQLALTKYQQPAIVALSLGLYAMVHRDLPELEIGGMVGLSLGEYAALIAARALPQEQGIQALEKRAQLMQLDADESDSKMAALLKPDVAQIEAICQSMQAKGKIVAVSNYNSPKQVVIGGQSQAVSEALTEIQAQKAAKRVVELPVSGAFHTPLFANASAKMAPVLAKLNVADPVVPVISNTTGQPFSRQNIAQTLVDQIVSPTHFADCLSYLIENEGVDTTLELGPGATLTQFAKQVDRKLVRYQVENYETYQAFLDEIRGN</sequence>
<dbReference type="InterPro" id="IPR024925">
    <property type="entry name" value="Malonyl_CoA-ACP_transAc"/>
</dbReference>
<dbReference type="GO" id="GO:0006633">
    <property type="term" value="P:fatty acid biosynthetic process"/>
    <property type="evidence" value="ECO:0007669"/>
    <property type="project" value="TreeGrafter"/>
</dbReference>
<keyword evidence="1 4" id="KW-0808">Transferase</keyword>
<keyword evidence="8" id="KW-1185">Reference proteome</keyword>
<dbReference type="InterPro" id="IPR016035">
    <property type="entry name" value="Acyl_Trfase/lysoPLipase"/>
</dbReference>
<dbReference type="OrthoDB" id="9805460at2"/>
<dbReference type="InterPro" id="IPR016036">
    <property type="entry name" value="Malonyl_transacylase_ACP-bd"/>
</dbReference>
<dbReference type="Gene3D" id="3.40.366.10">
    <property type="entry name" value="Malonyl-Coenzyme A Acyl Carrier Protein, domain 2"/>
    <property type="match status" value="1"/>
</dbReference>
<accession>A0A401ISS3</accession>
<name>A0A401ISS3_9LACO</name>
<dbReference type="InterPro" id="IPR014043">
    <property type="entry name" value="Acyl_transferase_dom"/>
</dbReference>
<comment type="caution">
    <text evidence="7">The sequence shown here is derived from an EMBL/GenBank/DDBJ whole genome shotgun (WGS) entry which is preliminary data.</text>
</comment>
<dbReference type="InterPro" id="IPR001227">
    <property type="entry name" value="Ac_transferase_dom_sf"/>
</dbReference>
<evidence type="ECO:0000313" key="8">
    <source>
        <dbReference type="Proteomes" id="UP000286848"/>
    </source>
</evidence>
<dbReference type="Proteomes" id="UP000286848">
    <property type="component" value="Unassembled WGS sequence"/>
</dbReference>
<comment type="similarity">
    <text evidence="4">Belongs to the fabD family.</text>
</comment>
<evidence type="ECO:0000256" key="4">
    <source>
        <dbReference type="PIRNR" id="PIRNR000446"/>
    </source>
</evidence>
<evidence type="ECO:0000256" key="3">
    <source>
        <dbReference type="ARBA" id="ARBA00048462"/>
    </source>
</evidence>
<evidence type="ECO:0000256" key="1">
    <source>
        <dbReference type="ARBA" id="ARBA00022679"/>
    </source>
</evidence>
<dbReference type="InterPro" id="IPR050858">
    <property type="entry name" value="Mal-CoA-ACP_Trans/PKS_FabD"/>
</dbReference>
<dbReference type="SUPFAM" id="SSF52151">
    <property type="entry name" value="FabD/lysophospholipase-like"/>
    <property type="match status" value="1"/>
</dbReference>